<accession>F0WR89</accession>
<dbReference type="AlphaFoldDB" id="F0WR89"/>
<gene>
    <name evidence="1" type="primary">AlNc14C209G8896</name>
    <name evidence="1" type="ORF">ALNC14_099940</name>
</gene>
<sequence>MCIPVQTSSVTRIIHISDQRPTIPWAWMICYLGTPSEQELLLNTSRGGVGEGLDKK</sequence>
<evidence type="ECO:0000313" key="1">
    <source>
        <dbReference type="EMBL" id="CCA23850.1"/>
    </source>
</evidence>
<proteinExistence type="predicted"/>
<dbReference type="HOGENOM" id="CLU_3018260_0_0_1"/>
<protein>
    <submittedName>
        <fullName evidence="1">AlNc14C209G8896 protein</fullName>
    </submittedName>
</protein>
<reference evidence="1" key="2">
    <citation type="submission" date="2011-02" db="EMBL/GenBank/DDBJ databases">
        <authorList>
            <person name="MacLean D."/>
        </authorList>
    </citation>
    <scope>NUCLEOTIDE SEQUENCE</scope>
</reference>
<dbReference type="EMBL" id="FR824254">
    <property type="protein sequence ID" value="CCA23850.1"/>
    <property type="molecule type" value="Genomic_DNA"/>
</dbReference>
<organism evidence="1">
    <name type="scientific">Albugo laibachii Nc14</name>
    <dbReference type="NCBI Taxonomy" id="890382"/>
    <lineage>
        <taxon>Eukaryota</taxon>
        <taxon>Sar</taxon>
        <taxon>Stramenopiles</taxon>
        <taxon>Oomycota</taxon>
        <taxon>Peronosporomycetes</taxon>
        <taxon>Albuginales</taxon>
        <taxon>Albuginaceae</taxon>
        <taxon>Albugo</taxon>
    </lineage>
</organism>
<name>F0WR89_9STRA</name>
<reference evidence="1" key="1">
    <citation type="journal article" date="2011" name="PLoS Biol.">
        <title>Gene gain and loss during evolution of obligate parasitism in the white rust pathogen of Arabidopsis thaliana.</title>
        <authorList>
            <person name="Kemen E."/>
            <person name="Gardiner A."/>
            <person name="Schultz-Larsen T."/>
            <person name="Kemen A.C."/>
            <person name="Balmuth A.L."/>
            <person name="Robert-Seilaniantz A."/>
            <person name="Bailey K."/>
            <person name="Holub E."/>
            <person name="Studholme D.J."/>
            <person name="Maclean D."/>
            <person name="Jones J.D."/>
        </authorList>
    </citation>
    <scope>NUCLEOTIDE SEQUENCE</scope>
</reference>